<name>A0A6H0Y3P6_9PEZI</name>
<feature type="compositionally biased region" description="Polar residues" evidence="2">
    <location>
        <begin position="558"/>
        <end position="591"/>
    </location>
</feature>
<accession>A0A6H0Y3P6</accession>
<keyword evidence="1" id="KW-0175">Coiled coil</keyword>
<evidence type="ECO:0000313" key="3">
    <source>
        <dbReference type="EMBL" id="QIX01642.1"/>
    </source>
</evidence>
<dbReference type="OrthoDB" id="3925028at2759"/>
<feature type="compositionally biased region" description="Polar residues" evidence="2">
    <location>
        <begin position="152"/>
        <end position="163"/>
    </location>
</feature>
<feature type="region of interest" description="Disordered" evidence="2">
    <location>
        <begin position="720"/>
        <end position="745"/>
    </location>
</feature>
<feature type="compositionally biased region" description="Low complexity" evidence="2">
    <location>
        <begin position="514"/>
        <end position="530"/>
    </location>
</feature>
<feature type="coiled-coil region" evidence="1">
    <location>
        <begin position="194"/>
        <end position="278"/>
    </location>
</feature>
<reference evidence="3 4" key="1">
    <citation type="journal article" date="2016" name="Sci. Rep.">
        <title>Peltaster fructicola genome reveals evolution from an invasive phytopathogen to an ectophytic parasite.</title>
        <authorList>
            <person name="Xu C."/>
            <person name="Chen H."/>
            <person name="Gleason M.L."/>
            <person name="Xu J.R."/>
            <person name="Liu H."/>
            <person name="Zhang R."/>
            <person name="Sun G."/>
        </authorList>
    </citation>
    <scope>NUCLEOTIDE SEQUENCE [LARGE SCALE GENOMIC DNA]</scope>
    <source>
        <strain evidence="3 4">LNHT1506</strain>
    </source>
</reference>
<feature type="region of interest" description="Disordered" evidence="2">
    <location>
        <begin position="544"/>
        <end position="643"/>
    </location>
</feature>
<feature type="compositionally biased region" description="Acidic residues" evidence="2">
    <location>
        <begin position="136"/>
        <end position="151"/>
    </location>
</feature>
<dbReference type="EMBL" id="CP051143">
    <property type="protein sequence ID" value="QIX01642.1"/>
    <property type="molecule type" value="Genomic_DNA"/>
</dbReference>
<feature type="region of interest" description="Disordered" evidence="2">
    <location>
        <begin position="130"/>
        <end position="164"/>
    </location>
</feature>
<feature type="region of interest" description="Disordered" evidence="2">
    <location>
        <begin position="493"/>
        <end position="530"/>
    </location>
</feature>
<keyword evidence="4" id="KW-1185">Reference proteome</keyword>
<feature type="region of interest" description="Disordered" evidence="2">
    <location>
        <begin position="420"/>
        <end position="445"/>
    </location>
</feature>
<dbReference type="Proteomes" id="UP000503462">
    <property type="component" value="Chromosome 5"/>
</dbReference>
<evidence type="ECO:0000256" key="2">
    <source>
        <dbReference type="SAM" id="MobiDB-lite"/>
    </source>
</evidence>
<dbReference type="AlphaFoldDB" id="A0A6H0Y3P6"/>
<feature type="compositionally biased region" description="Polar residues" evidence="2">
    <location>
        <begin position="503"/>
        <end position="513"/>
    </location>
</feature>
<sequence length="745" mass="82448">MSGHYDQSHASWEYEDGNRRMRAHYSQQNWSSHDSMAASISSHQITPTLQPPAFDNTHQQMHAAAMSHHQAAMSHHQSVMNQINHARQSSQENLNPVFSRNRIPPPPVVFAQPQTQLSAPTSRLAIGHVSGQLESSSDESEEESSSEDDDTTQPAVYQQQQPVWPQAMETRYAGGQNDRYVQQQAMDQAFAATQQRLDAQRQALEQRYLADQEEIRRQSVLMGERMRKLEDQETKNRAERDAKALEMRQLRDENLRLMKQSKEEAQKHQREIGDLARMYANKPRQAGAVFDTSTLEKMIREVQLQQPSREDIDRVIQDRVDSQLDGLVTQKDLEAAGSRMEKALSQLPSGVSTEQIQQVLNQELGKAVDKLASKVQSQRSKIEDVKTSTPRQLLLSGDGSHLLPDDLVALQQQSQAPINATSSCALGKHDKSRKKEIRSADQQTLPTNLVVPSEMQQSQSLTCQPRKPQEVHNPGVQITSSLAADSALMKVKKTKKGKEKSASCRTQEMTTPDSSMHTQSSSQSIQHSSMDAALASPINVLTKIRKDKKSAKTPRMLTPTSDTSAQSHKSGPLATLQQQDIIQQTSGSSHTVLPDDFPENASQITSWERSKSSKKSRSALPSIAESSTGDQSLVKKSKRGKGTLATVSDAIARRSQALPTGDQQVIGIPSNISSALQPNMMTSLQLPADFPDNASQISTWERKRAGMMQPVLSGASPMAQIEDAPGTMHGQELVRSSKPKKHGSK</sequence>
<proteinExistence type="predicted"/>
<protein>
    <submittedName>
        <fullName evidence="3">Uncharacterized protein</fullName>
    </submittedName>
</protein>
<evidence type="ECO:0000256" key="1">
    <source>
        <dbReference type="SAM" id="Coils"/>
    </source>
</evidence>
<gene>
    <name evidence="3" type="ORF">AMS68_007159</name>
</gene>
<evidence type="ECO:0000313" key="4">
    <source>
        <dbReference type="Proteomes" id="UP000503462"/>
    </source>
</evidence>
<organism evidence="3 4">
    <name type="scientific">Peltaster fructicola</name>
    <dbReference type="NCBI Taxonomy" id="286661"/>
    <lineage>
        <taxon>Eukaryota</taxon>
        <taxon>Fungi</taxon>
        <taxon>Dikarya</taxon>
        <taxon>Ascomycota</taxon>
        <taxon>Pezizomycotina</taxon>
        <taxon>Dothideomycetes</taxon>
        <taxon>Dothideomycetes incertae sedis</taxon>
        <taxon>Peltaster</taxon>
    </lineage>
</organism>